<dbReference type="SUPFAM" id="SSF53901">
    <property type="entry name" value="Thiolase-like"/>
    <property type="match status" value="1"/>
</dbReference>
<dbReference type="InterPro" id="IPR014031">
    <property type="entry name" value="Ketoacyl_synth_C"/>
</dbReference>
<dbReference type="Pfam" id="PF02801">
    <property type="entry name" value="Ketoacyl-synt_C"/>
    <property type="match status" value="1"/>
</dbReference>
<sequence>MVDSPEIRRLLEDQLRLSQRLKARIRELEGARHAPIAVVGMGLRFPPDLDSPDRYWDFLRGEETAVSEIPGDRPGLRAVYDPVVGRPGRSYVDRGGFISDIAHFDAEFFGITHREAKLLDPQQRMLLETAWEALERGGVAVRRSERLNVGVYLGMMASEYSERLEDSSRTRIDPYYTTGGGLCFGAGRISHVMDFSGPVVSVDTACSSSLTALHLAVRGLRNGDCRYALVCGSNLLLSANLMVSLCQTRALSPAGRCKSFLASADGYGRAEGVGAVLLMRLDDAERGGHPILAVVRGTAANHDGAASGLTAPNGPAQQEVIRAALADARVDPADIGWIEAHGTGTALGDPIEIGAIDGAVGDAIRARGVPLALGSVKARLNHMEAASGLAALAKTVLMLRHGEIPAAASEADGDLNPHIPWDRMNFTVPRRNGPWPRSLPRRIASVNSFGMSGTNVHAVLEAYEPDEAEEAAALSTGPRRELLTLSAKSPEALADLAGAVGAYLNKAEPAEMPSVCHTLRAGRAVFAHRLAVTGTTPAELAERLAEEAARRPLTPVTPVRSATLWLPGDGEDTGPLARAVAALADAFPGLRPALDGAPDSPGDRLTRLLGRIGVRVRRRSGGPAGAGTVRLEWRSERDGGTRSVPLVGDAPEQAPELLLDALAAWFAGGGDPRLDALRAPGARLVADLPTYPFRRVRFWIDEPLEPSAGAADGTATAEADDTGRPAPPDPHDRDGMRGYLLAVLRDVLDAPDEVDPGLSLLEIGGDSFIFTLYLTKVEEHFQTGTPPEDLPIDIPVAQLVERLIDHIAEMAAVPAESRA</sequence>
<dbReference type="InterPro" id="IPR032821">
    <property type="entry name" value="PKS_assoc"/>
</dbReference>
<comment type="caution">
    <text evidence="4">The sequence shown here is derived from an EMBL/GenBank/DDBJ whole genome shotgun (WGS) entry which is preliminary data.</text>
</comment>
<dbReference type="PANTHER" id="PTHR43775:SF51">
    <property type="entry name" value="INACTIVE PHENOLPHTHIOCEROL SYNTHESIS POLYKETIDE SYNTHASE TYPE I PKS1-RELATED"/>
    <property type="match status" value="1"/>
</dbReference>
<feature type="region of interest" description="Disordered" evidence="2">
    <location>
        <begin position="707"/>
        <end position="735"/>
    </location>
</feature>
<evidence type="ECO:0000256" key="1">
    <source>
        <dbReference type="ARBA" id="ARBA00022679"/>
    </source>
</evidence>
<name>A0ABP8R910_9ACTN</name>
<dbReference type="InterPro" id="IPR016039">
    <property type="entry name" value="Thiolase-like"/>
</dbReference>
<evidence type="ECO:0000313" key="5">
    <source>
        <dbReference type="Proteomes" id="UP001500503"/>
    </source>
</evidence>
<dbReference type="Pfam" id="PF00550">
    <property type="entry name" value="PP-binding"/>
    <property type="match status" value="1"/>
</dbReference>
<reference evidence="5" key="1">
    <citation type="journal article" date="2019" name="Int. J. Syst. Evol. Microbiol.">
        <title>The Global Catalogue of Microorganisms (GCM) 10K type strain sequencing project: providing services to taxonomists for standard genome sequencing and annotation.</title>
        <authorList>
            <consortium name="The Broad Institute Genomics Platform"/>
            <consortium name="The Broad Institute Genome Sequencing Center for Infectious Disease"/>
            <person name="Wu L."/>
            <person name="Ma J."/>
        </authorList>
    </citation>
    <scope>NUCLEOTIDE SEQUENCE [LARGE SCALE GENOMIC DNA]</scope>
    <source>
        <strain evidence="5">JCM 17933</strain>
    </source>
</reference>
<dbReference type="InterPro" id="IPR020841">
    <property type="entry name" value="PKS_Beta-ketoAc_synthase_dom"/>
</dbReference>
<dbReference type="EMBL" id="BAABHF010000067">
    <property type="protein sequence ID" value="GAA4520930.1"/>
    <property type="molecule type" value="Genomic_DNA"/>
</dbReference>
<organism evidence="4 5">
    <name type="scientific">Actinoallomurus oryzae</name>
    <dbReference type="NCBI Taxonomy" id="502180"/>
    <lineage>
        <taxon>Bacteria</taxon>
        <taxon>Bacillati</taxon>
        <taxon>Actinomycetota</taxon>
        <taxon>Actinomycetes</taxon>
        <taxon>Streptosporangiales</taxon>
        <taxon>Thermomonosporaceae</taxon>
        <taxon>Actinoallomurus</taxon>
    </lineage>
</organism>
<dbReference type="Pfam" id="PF00109">
    <property type="entry name" value="ketoacyl-synt"/>
    <property type="match status" value="1"/>
</dbReference>
<dbReference type="RefSeq" id="WP_345475567.1">
    <property type="nucleotide sequence ID" value="NZ_BAABHF010000067.1"/>
</dbReference>
<dbReference type="CDD" id="cd00833">
    <property type="entry name" value="PKS"/>
    <property type="match status" value="1"/>
</dbReference>
<dbReference type="InterPro" id="IPR014030">
    <property type="entry name" value="Ketoacyl_synth_N"/>
</dbReference>
<protein>
    <recommendedName>
        <fullName evidence="3">Ketosynthase family 3 (KS3) domain-containing protein</fullName>
    </recommendedName>
</protein>
<gene>
    <name evidence="4" type="ORF">GCM10023191_098540</name>
</gene>
<feature type="domain" description="Ketosynthase family 3 (KS3)" evidence="3">
    <location>
        <begin position="33"/>
        <end position="462"/>
    </location>
</feature>
<dbReference type="InterPro" id="IPR050091">
    <property type="entry name" value="PKS_NRPS_Biosynth_Enz"/>
</dbReference>
<dbReference type="PROSITE" id="PS52004">
    <property type="entry name" value="KS3_2"/>
    <property type="match status" value="1"/>
</dbReference>
<proteinExistence type="predicted"/>
<keyword evidence="5" id="KW-1185">Reference proteome</keyword>
<dbReference type="SMART" id="SM00825">
    <property type="entry name" value="PKS_KS"/>
    <property type="match status" value="1"/>
</dbReference>
<dbReference type="SUPFAM" id="SSF47336">
    <property type="entry name" value="ACP-like"/>
    <property type="match status" value="1"/>
</dbReference>
<evidence type="ECO:0000256" key="2">
    <source>
        <dbReference type="SAM" id="MobiDB-lite"/>
    </source>
</evidence>
<dbReference type="InterPro" id="IPR009081">
    <property type="entry name" value="PP-bd_ACP"/>
</dbReference>
<dbReference type="Gene3D" id="3.40.47.10">
    <property type="match status" value="1"/>
</dbReference>
<dbReference type="PROSITE" id="PS00606">
    <property type="entry name" value="KS3_1"/>
    <property type="match status" value="1"/>
</dbReference>
<dbReference type="Proteomes" id="UP001500503">
    <property type="component" value="Unassembled WGS sequence"/>
</dbReference>
<keyword evidence="1" id="KW-0808">Transferase</keyword>
<evidence type="ECO:0000259" key="3">
    <source>
        <dbReference type="PROSITE" id="PS52004"/>
    </source>
</evidence>
<dbReference type="InterPro" id="IPR018201">
    <property type="entry name" value="Ketoacyl_synth_AS"/>
</dbReference>
<feature type="compositionally biased region" description="Low complexity" evidence="2">
    <location>
        <begin position="708"/>
        <end position="717"/>
    </location>
</feature>
<dbReference type="PANTHER" id="PTHR43775">
    <property type="entry name" value="FATTY ACID SYNTHASE"/>
    <property type="match status" value="1"/>
</dbReference>
<evidence type="ECO:0000313" key="4">
    <source>
        <dbReference type="EMBL" id="GAA4520930.1"/>
    </source>
</evidence>
<accession>A0ABP8R910</accession>
<dbReference type="Gene3D" id="3.30.70.3290">
    <property type="match status" value="2"/>
</dbReference>
<dbReference type="Pfam" id="PF16197">
    <property type="entry name" value="KAsynt_C_assoc"/>
    <property type="match status" value="1"/>
</dbReference>
<dbReference type="InterPro" id="IPR036736">
    <property type="entry name" value="ACP-like_sf"/>
</dbReference>